<dbReference type="InterPro" id="IPR019489">
    <property type="entry name" value="Clp_ATPase_C"/>
</dbReference>
<proteinExistence type="predicted"/>
<dbReference type="VEuPathDB" id="ToxoDB:EMWEY_00053220"/>
<name>U6M6V5_EIMMA</name>
<dbReference type="SMART" id="SM00382">
    <property type="entry name" value="AAA"/>
    <property type="match status" value="1"/>
</dbReference>
<dbReference type="Gene3D" id="1.10.8.60">
    <property type="match status" value="1"/>
</dbReference>
<dbReference type="GeneID" id="25339308"/>
<sequence>DGRRLVLELHDVAHILHLWTGIPLGKMTEDEVSRVLRLADILSLRVIGQHQAVKAVADALAIQRAGLNPKNKPLGTFMFLGSSGVGKTELAKAVAEEMFDSEKNLIRLDMVEYQEAHSISRLIGPPPGYMGNDEGGQLTEAVRQKPHSVVLFDEVENAHKNLWSLLLPMLDEGHLSDSKGNRVDFTNCLIILTSNIGQQFILEGYKEARALSGSNEKGGAADAAATGGAEDGSSGKGSGASSVGGFKGTGKSPKDVLRRMRQKVLKEVFGYFKPQVIGRMSEIIIFEPLNDQALKGVLGLKLSSLTKGLAARGVDFKVADSAMTYILERAASYKYGGRRMGKYLEKYIKPRVAPLLISGKLKRGDRAVLARSNTNPNQLNLIVCELDESGNCRPGTKYGTKLVVQEAKPQDDKDEEESLD</sequence>
<dbReference type="CDD" id="cd19499">
    <property type="entry name" value="RecA-like_ClpB_Hsp104-like"/>
    <property type="match status" value="1"/>
</dbReference>
<feature type="domain" description="AAA+ ATPase" evidence="4">
    <location>
        <begin position="73"/>
        <end position="222"/>
    </location>
</feature>
<evidence type="ECO:0000259" key="5">
    <source>
        <dbReference type="SMART" id="SM01086"/>
    </source>
</evidence>
<keyword evidence="6" id="KW-0346">Stress response</keyword>
<dbReference type="OMA" id="FGYFKPQ"/>
<dbReference type="InterPro" id="IPR003959">
    <property type="entry name" value="ATPase_AAA_core"/>
</dbReference>
<evidence type="ECO:0000256" key="2">
    <source>
        <dbReference type="ARBA" id="ARBA00022840"/>
    </source>
</evidence>
<keyword evidence="1" id="KW-0547">Nucleotide-binding</keyword>
<feature type="domain" description="Clp ATPase C-terminal" evidence="5">
    <location>
        <begin position="289"/>
        <end position="381"/>
    </location>
</feature>
<dbReference type="InterPro" id="IPR003593">
    <property type="entry name" value="AAA+_ATPase"/>
</dbReference>
<dbReference type="Gene3D" id="3.40.50.300">
    <property type="entry name" value="P-loop containing nucleotide triphosphate hydrolases"/>
    <property type="match status" value="1"/>
</dbReference>
<dbReference type="GO" id="GO:0005524">
    <property type="term" value="F:ATP binding"/>
    <property type="evidence" value="ECO:0007669"/>
    <property type="project" value="UniProtKB-KW"/>
</dbReference>
<evidence type="ECO:0000256" key="1">
    <source>
        <dbReference type="ARBA" id="ARBA00022741"/>
    </source>
</evidence>
<dbReference type="OrthoDB" id="47330at2759"/>
<evidence type="ECO:0000313" key="6">
    <source>
        <dbReference type="EMBL" id="CDJ58793.1"/>
    </source>
</evidence>
<feature type="region of interest" description="Disordered" evidence="3">
    <location>
        <begin position="216"/>
        <end position="254"/>
    </location>
</feature>
<dbReference type="InterPro" id="IPR027417">
    <property type="entry name" value="P-loop_NTPase"/>
</dbReference>
<gene>
    <name evidence="6" type="ORF">EMWEY_00053220</name>
</gene>
<dbReference type="Pfam" id="PF10431">
    <property type="entry name" value="ClpB_D2-small"/>
    <property type="match status" value="1"/>
</dbReference>
<evidence type="ECO:0000259" key="4">
    <source>
        <dbReference type="SMART" id="SM00382"/>
    </source>
</evidence>
<feature type="compositionally biased region" description="Low complexity" evidence="3">
    <location>
        <begin position="218"/>
        <end position="232"/>
    </location>
</feature>
<keyword evidence="2" id="KW-0067">ATP-binding</keyword>
<dbReference type="Pfam" id="PF07724">
    <property type="entry name" value="AAA_2"/>
    <property type="match status" value="1"/>
</dbReference>
<dbReference type="AlphaFoldDB" id="U6M6V5"/>
<evidence type="ECO:0000256" key="3">
    <source>
        <dbReference type="SAM" id="MobiDB-lite"/>
    </source>
</evidence>
<dbReference type="Proteomes" id="UP000030763">
    <property type="component" value="Unassembled WGS sequence"/>
</dbReference>
<dbReference type="PANTHER" id="PTHR11638:SF18">
    <property type="entry name" value="HEAT SHOCK PROTEIN 104"/>
    <property type="match status" value="1"/>
</dbReference>
<dbReference type="SUPFAM" id="SSF52540">
    <property type="entry name" value="P-loop containing nucleoside triphosphate hydrolases"/>
    <property type="match status" value="1"/>
</dbReference>
<dbReference type="GO" id="GO:0016887">
    <property type="term" value="F:ATP hydrolysis activity"/>
    <property type="evidence" value="ECO:0007669"/>
    <property type="project" value="InterPro"/>
</dbReference>
<dbReference type="GO" id="GO:0005737">
    <property type="term" value="C:cytoplasm"/>
    <property type="evidence" value="ECO:0007669"/>
    <property type="project" value="TreeGrafter"/>
</dbReference>
<evidence type="ECO:0000313" key="7">
    <source>
        <dbReference type="Proteomes" id="UP000030763"/>
    </source>
</evidence>
<feature type="non-terminal residue" evidence="6">
    <location>
        <position position="1"/>
    </location>
</feature>
<dbReference type="PANTHER" id="PTHR11638">
    <property type="entry name" value="ATP-DEPENDENT CLP PROTEASE"/>
    <property type="match status" value="1"/>
</dbReference>
<accession>U6M6V5</accession>
<dbReference type="RefSeq" id="XP_013335441.1">
    <property type="nucleotide sequence ID" value="XM_013479987.1"/>
</dbReference>
<reference evidence="6" key="2">
    <citation type="submission" date="2013-10" db="EMBL/GenBank/DDBJ databases">
        <authorList>
            <person name="Aslett M."/>
        </authorList>
    </citation>
    <scope>NUCLEOTIDE SEQUENCE [LARGE SCALE GENOMIC DNA]</scope>
    <source>
        <strain evidence="6">Weybridge</strain>
    </source>
</reference>
<keyword evidence="7" id="KW-1185">Reference proteome</keyword>
<dbReference type="GO" id="GO:0034605">
    <property type="term" value="P:cellular response to heat"/>
    <property type="evidence" value="ECO:0007669"/>
    <property type="project" value="TreeGrafter"/>
</dbReference>
<dbReference type="InterPro" id="IPR001270">
    <property type="entry name" value="ClpA/B"/>
</dbReference>
<organism evidence="6 7">
    <name type="scientific">Eimeria maxima</name>
    <name type="common">Coccidian parasite</name>
    <dbReference type="NCBI Taxonomy" id="5804"/>
    <lineage>
        <taxon>Eukaryota</taxon>
        <taxon>Sar</taxon>
        <taxon>Alveolata</taxon>
        <taxon>Apicomplexa</taxon>
        <taxon>Conoidasida</taxon>
        <taxon>Coccidia</taxon>
        <taxon>Eucoccidiorida</taxon>
        <taxon>Eimeriorina</taxon>
        <taxon>Eimeriidae</taxon>
        <taxon>Eimeria</taxon>
    </lineage>
</organism>
<dbReference type="PRINTS" id="PR00300">
    <property type="entry name" value="CLPPROTEASEA"/>
</dbReference>
<protein>
    <submittedName>
        <fullName evidence="6">Heat shock protein, related</fullName>
    </submittedName>
</protein>
<reference evidence="6" key="1">
    <citation type="submission" date="2013-10" db="EMBL/GenBank/DDBJ databases">
        <title>Genomic analysis of the causative agents of coccidiosis in chickens.</title>
        <authorList>
            <person name="Reid A.J."/>
            <person name="Blake D."/>
            <person name="Billington K."/>
            <person name="Browne H."/>
            <person name="Dunn M."/>
            <person name="Hung S."/>
            <person name="Kawahara F."/>
            <person name="Miranda-Saavedra D."/>
            <person name="Mourier T."/>
            <person name="Nagra H."/>
            <person name="Otto T.D."/>
            <person name="Rawlings N."/>
            <person name="Sanchez A."/>
            <person name="Sanders M."/>
            <person name="Subramaniam C."/>
            <person name="Tay Y."/>
            <person name="Dear P."/>
            <person name="Doerig C."/>
            <person name="Gruber A."/>
            <person name="Parkinson J."/>
            <person name="Shirley M."/>
            <person name="Wan K.L."/>
            <person name="Berriman M."/>
            <person name="Tomley F."/>
            <person name="Pain A."/>
        </authorList>
    </citation>
    <scope>NUCLEOTIDE SEQUENCE [LARGE SCALE GENOMIC DNA]</scope>
    <source>
        <strain evidence="6">Weybridge</strain>
    </source>
</reference>
<dbReference type="SMART" id="SM01086">
    <property type="entry name" value="ClpB_D2-small"/>
    <property type="match status" value="1"/>
</dbReference>
<dbReference type="EMBL" id="HG719842">
    <property type="protein sequence ID" value="CDJ58793.1"/>
    <property type="molecule type" value="Genomic_DNA"/>
</dbReference>
<dbReference type="InterPro" id="IPR050130">
    <property type="entry name" value="ClpA_ClpB"/>
</dbReference>